<dbReference type="InterPro" id="IPR001638">
    <property type="entry name" value="Solute-binding_3/MltF_N"/>
</dbReference>
<evidence type="ECO:0000313" key="8">
    <source>
        <dbReference type="EMBL" id="RJG10031.1"/>
    </source>
</evidence>
<dbReference type="InterPro" id="IPR001320">
    <property type="entry name" value="Iontro_rcpt_C"/>
</dbReference>
<dbReference type="AlphaFoldDB" id="A0A418XC03"/>
<dbReference type="SMART" id="SM00079">
    <property type="entry name" value="PBPe"/>
    <property type="match status" value="1"/>
</dbReference>
<keyword evidence="3 5" id="KW-0732">Signal</keyword>
<feature type="chain" id="PRO_5019195466" evidence="5">
    <location>
        <begin position="30"/>
        <end position="266"/>
    </location>
</feature>
<feature type="domain" description="Ionotropic glutamate receptor C-terminal" evidence="7">
    <location>
        <begin position="42"/>
        <end position="262"/>
    </location>
</feature>
<evidence type="ECO:0000313" key="9">
    <source>
        <dbReference type="Proteomes" id="UP000284021"/>
    </source>
</evidence>
<dbReference type="EMBL" id="QYUR01000006">
    <property type="protein sequence ID" value="RJG10031.1"/>
    <property type="molecule type" value="Genomic_DNA"/>
</dbReference>
<dbReference type="GO" id="GO:0030313">
    <property type="term" value="C:cell envelope"/>
    <property type="evidence" value="ECO:0007669"/>
    <property type="project" value="UniProtKB-SubCell"/>
</dbReference>
<dbReference type="Pfam" id="PF00497">
    <property type="entry name" value="SBP_bac_3"/>
    <property type="match status" value="1"/>
</dbReference>
<dbReference type="InterPro" id="IPR018313">
    <property type="entry name" value="SBP_3_CS"/>
</dbReference>
<evidence type="ECO:0000256" key="5">
    <source>
        <dbReference type="SAM" id="SignalP"/>
    </source>
</evidence>
<protein>
    <submittedName>
        <fullName evidence="8">Cystine ABC transporter substrate-binding protein</fullName>
    </submittedName>
</protein>
<name>A0A418XC03_9PSED</name>
<organism evidence="8 9">
    <name type="scientific">Pseudomonas cavernicola</name>
    <dbReference type="NCBI Taxonomy" id="2320866"/>
    <lineage>
        <taxon>Bacteria</taxon>
        <taxon>Pseudomonadati</taxon>
        <taxon>Pseudomonadota</taxon>
        <taxon>Gammaproteobacteria</taxon>
        <taxon>Pseudomonadales</taxon>
        <taxon>Pseudomonadaceae</taxon>
        <taxon>Pseudomonas</taxon>
    </lineage>
</organism>
<evidence type="ECO:0000256" key="3">
    <source>
        <dbReference type="ARBA" id="ARBA00022729"/>
    </source>
</evidence>
<dbReference type="PANTHER" id="PTHR35936">
    <property type="entry name" value="MEMBRANE-BOUND LYTIC MUREIN TRANSGLYCOSYLASE F"/>
    <property type="match status" value="1"/>
</dbReference>
<gene>
    <name evidence="8" type="ORF">D3879_18465</name>
</gene>
<reference evidence="8 9" key="1">
    <citation type="submission" date="2018-09" db="EMBL/GenBank/DDBJ databases">
        <authorList>
            <person name="Zhu H."/>
        </authorList>
    </citation>
    <scope>NUCLEOTIDE SEQUENCE [LARGE SCALE GENOMIC DNA]</scope>
    <source>
        <strain evidence="8 9">K1S02-6</strain>
    </source>
</reference>
<sequence length="266" mass="29307">MNFFALRRTFLLGSLGFVLGSSFIGNSFAAEDLLQQIKQRGSIQIGLEGTYPPFNYQDENGKLTGFEVEFAEALAKELGVKPEFQPTKWDGILAALESKRLDVVINQVTISEERKKKYDFSAPYTVSGIQVLTRKGQEGQFSKPTDLNGKKVGVVLGTNYEQWLKDNVPEADIRTYDDDATRNQDVRVGRLDAILGDRLAAFELISKTGDTLAVAGKPFAPQEAGIALRKGNPELLAAIDKAIAKLRADGTLTKISEKWFKADVTK</sequence>
<dbReference type="Proteomes" id="UP000284021">
    <property type="component" value="Unassembled WGS sequence"/>
</dbReference>
<evidence type="ECO:0000259" key="7">
    <source>
        <dbReference type="SMART" id="SM00079"/>
    </source>
</evidence>
<dbReference type="PROSITE" id="PS01039">
    <property type="entry name" value="SBP_BACTERIAL_3"/>
    <property type="match status" value="1"/>
</dbReference>
<dbReference type="PANTHER" id="PTHR35936:SF35">
    <property type="entry name" value="L-CYSTINE-BINDING PROTEIN TCYJ"/>
    <property type="match status" value="1"/>
</dbReference>
<evidence type="ECO:0000256" key="4">
    <source>
        <dbReference type="RuleBase" id="RU003744"/>
    </source>
</evidence>
<feature type="signal peptide" evidence="5">
    <location>
        <begin position="1"/>
        <end position="29"/>
    </location>
</feature>
<evidence type="ECO:0000256" key="1">
    <source>
        <dbReference type="ARBA" id="ARBA00004196"/>
    </source>
</evidence>
<dbReference type="SUPFAM" id="SSF53850">
    <property type="entry name" value="Periplasmic binding protein-like II"/>
    <property type="match status" value="1"/>
</dbReference>
<dbReference type="GO" id="GO:0016020">
    <property type="term" value="C:membrane"/>
    <property type="evidence" value="ECO:0007669"/>
    <property type="project" value="InterPro"/>
</dbReference>
<keyword evidence="9" id="KW-1185">Reference proteome</keyword>
<feature type="domain" description="Solute-binding protein family 3/N-terminal" evidence="6">
    <location>
        <begin position="42"/>
        <end position="263"/>
    </location>
</feature>
<comment type="similarity">
    <text evidence="2 4">Belongs to the bacterial solute-binding protein 3 family.</text>
</comment>
<evidence type="ECO:0000256" key="2">
    <source>
        <dbReference type="ARBA" id="ARBA00010333"/>
    </source>
</evidence>
<dbReference type="SMART" id="SM00062">
    <property type="entry name" value="PBPb"/>
    <property type="match status" value="1"/>
</dbReference>
<comment type="caution">
    <text evidence="8">The sequence shown here is derived from an EMBL/GenBank/DDBJ whole genome shotgun (WGS) entry which is preliminary data.</text>
</comment>
<accession>A0A418XC03</accession>
<dbReference type="RefSeq" id="WP_119955717.1">
    <property type="nucleotide sequence ID" value="NZ_QYUR01000006.1"/>
</dbReference>
<dbReference type="NCBIfam" id="NF008426">
    <property type="entry name" value="PRK11260.1"/>
    <property type="match status" value="1"/>
</dbReference>
<comment type="subcellular location">
    <subcellularLocation>
        <location evidence="1">Cell envelope</location>
    </subcellularLocation>
</comment>
<evidence type="ECO:0000259" key="6">
    <source>
        <dbReference type="SMART" id="SM00062"/>
    </source>
</evidence>
<dbReference type="Gene3D" id="3.40.190.10">
    <property type="entry name" value="Periplasmic binding protein-like II"/>
    <property type="match status" value="2"/>
</dbReference>
<dbReference type="GO" id="GO:0015276">
    <property type="term" value="F:ligand-gated monoatomic ion channel activity"/>
    <property type="evidence" value="ECO:0007669"/>
    <property type="project" value="InterPro"/>
</dbReference>
<proteinExistence type="inferred from homology"/>
<dbReference type="OrthoDB" id="368476at2"/>